<keyword evidence="1" id="KW-0812">Transmembrane</keyword>
<feature type="transmembrane region" description="Helical" evidence="1">
    <location>
        <begin position="169"/>
        <end position="192"/>
    </location>
</feature>
<feature type="transmembrane region" description="Helical" evidence="1">
    <location>
        <begin position="47"/>
        <end position="65"/>
    </location>
</feature>
<protein>
    <submittedName>
        <fullName evidence="2">Uncharacterized protein</fullName>
    </submittedName>
</protein>
<sequence length="240" mass="27760">MQVFKQAIWLAKFELKLSWVSFIFLFLYYSLFTLLFVQGFNVTEEQFVGLDIFFLLLFLFSPTWFRPKAFQYQQISGSLWAAPGAMMGLYLPLKKQVIVLKSLIVYMLLSIPFQLYTFITLYVFSPGLQKAMTLDAYIAFAIIWIAFGIYVGFMAPAIDIGTRITSTRLTFLLSILVLAIIILLILFFPYFFKHGVVGWTIILATKWPLLSIIVSIVVAVIGFNYWRSKMAKVMKQMDYL</sequence>
<accession>A0ABU9XFW9</accession>
<keyword evidence="3" id="KW-1185">Reference proteome</keyword>
<proteinExistence type="predicted"/>
<feature type="transmembrane region" description="Helical" evidence="1">
    <location>
        <begin position="136"/>
        <end position="157"/>
    </location>
</feature>
<feature type="transmembrane region" description="Helical" evidence="1">
    <location>
        <begin position="103"/>
        <end position="124"/>
    </location>
</feature>
<dbReference type="EMBL" id="JBDIML010000002">
    <property type="protein sequence ID" value="MEN2767156.1"/>
    <property type="molecule type" value="Genomic_DNA"/>
</dbReference>
<evidence type="ECO:0000256" key="1">
    <source>
        <dbReference type="SAM" id="Phobius"/>
    </source>
</evidence>
<evidence type="ECO:0000313" key="3">
    <source>
        <dbReference type="Proteomes" id="UP001444625"/>
    </source>
</evidence>
<keyword evidence="1" id="KW-1133">Transmembrane helix</keyword>
<feature type="transmembrane region" description="Helical" evidence="1">
    <location>
        <begin position="207"/>
        <end position="226"/>
    </location>
</feature>
<gene>
    <name evidence="2" type="ORF">ABC228_08150</name>
</gene>
<reference evidence="2 3" key="1">
    <citation type="submission" date="2024-05" db="EMBL/GenBank/DDBJ databases">
        <authorList>
            <person name="Haq I."/>
            <person name="Ullah Z."/>
            <person name="Ahmad R."/>
            <person name="Li M."/>
            <person name="Tong Y."/>
        </authorList>
    </citation>
    <scope>NUCLEOTIDE SEQUENCE [LARGE SCALE GENOMIC DNA]</scope>
    <source>
        <strain evidence="2 3">16A2E</strain>
    </source>
</reference>
<comment type="caution">
    <text evidence="2">The sequence shown here is derived from an EMBL/GenBank/DDBJ whole genome shotgun (WGS) entry which is preliminary data.</text>
</comment>
<evidence type="ECO:0000313" key="2">
    <source>
        <dbReference type="EMBL" id="MEN2767156.1"/>
    </source>
</evidence>
<name>A0ABU9XFW9_9BACI</name>
<dbReference type="RefSeq" id="WP_345824617.1">
    <property type="nucleotide sequence ID" value="NZ_JBDIML010000002.1"/>
</dbReference>
<feature type="transmembrane region" description="Helical" evidence="1">
    <location>
        <begin position="19"/>
        <end position="40"/>
    </location>
</feature>
<keyword evidence="1" id="KW-0472">Membrane</keyword>
<organism evidence="2 3">
    <name type="scientific">Ornithinibacillus xuwenensis</name>
    <dbReference type="NCBI Taxonomy" id="3144668"/>
    <lineage>
        <taxon>Bacteria</taxon>
        <taxon>Bacillati</taxon>
        <taxon>Bacillota</taxon>
        <taxon>Bacilli</taxon>
        <taxon>Bacillales</taxon>
        <taxon>Bacillaceae</taxon>
        <taxon>Ornithinibacillus</taxon>
    </lineage>
</organism>
<dbReference type="Proteomes" id="UP001444625">
    <property type="component" value="Unassembled WGS sequence"/>
</dbReference>